<sequence length="55" mass="6785">MDTSVLVPMLKGYLGRQDKLEYNKVFDNYYYYEFLELVKDNKDHFKPREFEKIVN</sequence>
<dbReference type="EMBL" id="CP004177">
    <property type="protein sequence ID" value="AHH04365.1"/>
    <property type="molecule type" value="Genomic_DNA"/>
</dbReference>
<dbReference type="RefSeq" id="WP_330378880.1">
    <property type="nucleotide sequence ID" value="NZ_CP004177.1"/>
</dbReference>
<accession>W5SBU3</accession>
<dbReference type="HOGENOM" id="CLU_155737_1_0_12"/>
<proteinExistence type="predicted"/>
<keyword evidence="1" id="KW-0614">Plasmid</keyword>
<evidence type="ECO:0000313" key="1">
    <source>
        <dbReference type="EMBL" id="AHH04365.1"/>
    </source>
</evidence>
<dbReference type="AlphaFoldDB" id="W5SBU3"/>
<reference evidence="1" key="1">
    <citation type="submission" date="2013-02" db="EMBL/GenBank/DDBJ databases">
        <title>Comparative genomics of Borrelia species.</title>
        <authorList>
            <person name="Schwan T.G."/>
            <person name="Raffel S.J."/>
            <person name="Porcella S.F."/>
        </authorList>
    </citation>
    <scope>NUCLEOTIDE SEQUENCE</scope>
    <source>
        <strain evidence="1">YOR</strain>
        <plasmid evidence="1">unnamed</plasmid>
    </source>
</reference>
<protein>
    <submittedName>
        <fullName evidence="1">Uncharacterized protein</fullName>
    </submittedName>
</protein>
<gene>
    <name evidence="1" type="ORF">BHY_1414</name>
</gene>
<name>W5SBU3_9SPIR</name>
<geneLocation type="plasmid" evidence="1">
    <name>unnamed</name>
</geneLocation>
<organism evidence="1">
    <name type="scientific">Borrelia nietonii YOR</name>
    <dbReference type="NCBI Taxonomy" id="1293576"/>
    <lineage>
        <taxon>Bacteria</taxon>
        <taxon>Pseudomonadati</taxon>
        <taxon>Spirochaetota</taxon>
        <taxon>Spirochaetia</taxon>
        <taxon>Spirochaetales</taxon>
        <taxon>Borreliaceae</taxon>
        <taxon>Borrelia</taxon>
        <taxon>Borrelia nietonii</taxon>
    </lineage>
</organism>